<gene>
    <name evidence="2" type="ORF">OtV5_002c</name>
    <name evidence="1" type="ORF">OtV5_246</name>
</gene>
<dbReference type="KEGG" id="vg:26799363"/>
<dbReference type="RefSeq" id="YP_001648342.1">
    <property type="nucleotide sequence ID" value="NC_010191.2"/>
</dbReference>
<dbReference type="Proteomes" id="UP000203890">
    <property type="component" value="Segment"/>
</dbReference>
<name>A9YWG3_9PHYC</name>
<dbReference type="OrthoDB" id="36858at10239"/>
<dbReference type="EMBL" id="EU304328">
    <property type="protein sequence ID" value="AMA76489.1"/>
    <property type="molecule type" value="Genomic_DNA"/>
</dbReference>
<keyword evidence="3" id="KW-1185">Reference proteome</keyword>
<accession>A9YWG3</accession>
<reference evidence="1 3" key="1">
    <citation type="journal article" date="2008" name="PLoS ONE">
        <title>Life-cycle and genome of OtV5, a large DNA virus of the pelagic marine unicellular green alga Ostreococcus tauri.</title>
        <authorList>
            <person name="Derelle E."/>
            <person name="Ferraz C."/>
            <person name="Escande M.L."/>
            <person name="Eychenie S."/>
            <person name="Cooke R."/>
            <person name="Piganeau G."/>
            <person name="Desdevises Y."/>
            <person name="Bellec L."/>
            <person name="Moreau H."/>
            <person name="Grimsley N."/>
        </authorList>
    </citation>
    <scope>NUCLEOTIDE SEQUENCE [LARGE SCALE GENOMIC DNA]</scope>
    <source>
        <strain evidence="1 3">OtV5</strain>
    </source>
</reference>
<dbReference type="KEGG" id="vg:5845632"/>
<evidence type="ECO:0000313" key="3">
    <source>
        <dbReference type="Proteomes" id="UP000203890"/>
    </source>
</evidence>
<dbReference type="GeneID" id="26799363"/>
<evidence type="ECO:0000313" key="1">
    <source>
        <dbReference type="EMBL" id="ABY28046.1"/>
    </source>
</evidence>
<dbReference type="RefSeq" id="YP_009227162.1">
    <property type="nucleotide sequence ID" value="NC_010191.2"/>
</dbReference>
<dbReference type="EMBL" id="EU304328">
    <property type="protein sequence ID" value="ABY28046.1"/>
    <property type="molecule type" value="Genomic_DNA"/>
</dbReference>
<dbReference type="GeneID" id="5845632"/>
<reference evidence="1" key="2">
    <citation type="submission" date="2016-01" db="EMBL/GenBank/DDBJ databases">
        <authorList>
            <person name="McClelland M."/>
            <person name="Jain A."/>
            <person name="Saraogi P."/>
            <person name="Mendelson R."/>
            <person name="Westerman R."/>
            <person name="SanMiguel P."/>
            <person name="Csonka L."/>
        </authorList>
    </citation>
    <scope>NUCLEOTIDE SEQUENCE</scope>
    <source>
        <strain evidence="1">OtV5</strain>
    </source>
</reference>
<protein>
    <submittedName>
        <fullName evidence="1">Uncharacterized protein</fullName>
    </submittedName>
</protein>
<organism evidence="1 3">
    <name type="scientific">Ostreococcus tauri virus OtV5</name>
    <dbReference type="NCBI Taxonomy" id="1785753"/>
    <lineage>
        <taxon>Viruses</taxon>
        <taxon>Varidnaviria</taxon>
        <taxon>Bamfordvirae</taxon>
        <taxon>Nucleocytoviricota</taxon>
        <taxon>Megaviricetes</taxon>
        <taxon>Algavirales</taxon>
        <taxon>Phycodnaviridae</taxon>
        <taxon>Prasinovirus</taxon>
        <taxon>Prasinovirus ostreotauri</taxon>
    </lineage>
</organism>
<proteinExistence type="predicted"/>
<sequence length="69" mass="7852">MSPYAPVYDYRWGAGTKMVTDRSILQSSRKFLVVNGKKIEVNHIPKIGDHGIHGGVLQIMRGQRMIVYH</sequence>
<evidence type="ECO:0000313" key="2">
    <source>
        <dbReference type="EMBL" id="AMA76489.1"/>
    </source>
</evidence>